<protein>
    <submittedName>
        <fullName evidence="1">Uncharacterized protein</fullName>
    </submittedName>
</protein>
<evidence type="ECO:0000313" key="2">
    <source>
        <dbReference type="Proteomes" id="UP000287651"/>
    </source>
</evidence>
<proteinExistence type="predicted"/>
<organism evidence="1 2">
    <name type="scientific">Ensete ventricosum</name>
    <name type="common">Abyssinian banana</name>
    <name type="synonym">Musa ensete</name>
    <dbReference type="NCBI Taxonomy" id="4639"/>
    <lineage>
        <taxon>Eukaryota</taxon>
        <taxon>Viridiplantae</taxon>
        <taxon>Streptophyta</taxon>
        <taxon>Embryophyta</taxon>
        <taxon>Tracheophyta</taxon>
        <taxon>Spermatophyta</taxon>
        <taxon>Magnoliopsida</taxon>
        <taxon>Liliopsida</taxon>
        <taxon>Zingiberales</taxon>
        <taxon>Musaceae</taxon>
        <taxon>Ensete</taxon>
    </lineage>
</organism>
<reference evidence="1 2" key="1">
    <citation type="journal article" date="2014" name="Agronomy (Basel)">
        <title>A Draft Genome Sequence for Ensete ventricosum, the Drought-Tolerant Tree Against Hunger.</title>
        <authorList>
            <person name="Harrison J."/>
            <person name="Moore K.A."/>
            <person name="Paszkiewicz K."/>
            <person name="Jones T."/>
            <person name="Grant M."/>
            <person name="Ambacheew D."/>
            <person name="Muzemil S."/>
            <person name="Studholme D.J."/>
        </authorList>
    </citation>
    <scope>NUCLEOTIDE SEQUENCE [LARGE SCALE GENOMIC DNA]</scope>
</reference>
<dbReference type="AlphaFoldDB" id="A0A427B7T9"/>
<comment type="caution">
    <text evidence="1">The sequence shown here is derived from an EMBL/GenBank/DDBJ whole genome shotgun (WGS) entry which is preliminary data.</text>
</comment>
<evidence type="ECO:0000313" key="1">
    <source>
        <dbReference type="EMBL" id="RRT84545.1"/>
    </source>
</evidence>
<accession>A0A427B7T9</accession>
<dbReference type="EMBL" id="AMZH03000281">
    <property type="protein sequence ID" value="RRT84545.1"/>
    <property type="molecule type" value="Genomic_DNA"/>
</dbReference>
<sequence length="179" mass="19992">MAAESLTEKRPSIDEGLSLRKRSRKETFEPLANALGSTTRVPSGKGKESVAIEEAPEWGNTLRELCEVEDRVGSEKYFATVMTWLKVTEGQDPLMPRWSTIGLHFVTALIDQVHDAGWLVRSQHERILALRVANKELMGRADQDLVAIVESRAKELQGNINKLQGDPSVIERSDRSLVV</sequence>
<gene>
    <name evidence="1" type="ORF">B296_00004070</name>
</gene>
<name>A0A427B7T9_ENSVE</name>
<dbReference type="Proteomes" id="UP000287651">
    <property type="component" value="Unassembled WGS sequence"/>
</dbReference>